<dbReference type="InterPro" id="IPR034154">
    <property type="entry name" value="TOPRIM_DnaG/twinkle"/>
</dbReference>
<dbReference type="HAMAP" id="MF_00007">
    <property type="entry name" value="DNA_primase_DnaG_arc"/>
    <property type="match status" value="1"/>
</dbReference>
<comment type="similarity">
    <text evidence="9">Belongs to the archaeal DnaG primase family.</text>
</comment>
<dbReference type="Proteomes" id="UP000608662">
    <property type="component" value="Unassembled WGS sequence"/>
</dbReference>
<comment type="catalytic activity">
    <reaction evidence="9">
        <text>ssDNA + n NTP = ssDNA/pppN(pN)n-1 hybrid + (n-1) diphosphate.</text>
        <dbReference type="EC" id="2.7.7.101"/>
    </reaction>
</comment>
<evidence type="ECO:0000256" key="2">
    <source>
        <dbReference type="ARBA" id="ARBA00022515"/>
    </source>
</evidence>
<dbReference type="NCBIfam" id="NF003108">
    <property type="entry name" value="PRK04031.1-1"/>
    <property type="match status" value="1"/>
</dbReference>
<evidence type="ECO:0000256" key="5">
    <source>
        <dbReference type="ARBA" id="ARBA00022705"/>
    </source>
</evidence>
<comment type="subunit">
    <text evidence="9">Forms a ternary complex with MCM helicase and DNA.</text>
</comment>
<keyword evidence="3 9" id="KW-0808">Transferase</keyword>
<dbReference type="PANTHER" id="PTHR30313:SF2">
    <property type="entry name" value="DNA PRIMASE"/>
    <property type="match status" value="1"/>
</dbReference>
<evidence type="ECO:0000256" key="6">
    <source>
        <dbReference type="ARBA" id="ARBA00022723"/>
    </source>
</evidence>
<sequence>MQDSTKYLIHADFTANGVVERNDVVGAVFGQTEGLLGDELDLRELQEGSKVGRVDVEVTSEGGQSFGEITIASGLDRVETAILAASLETIERVGPCRATVTVTDLEDVRHAKRREVVERATELLADFEAEAITSHDIVEEVRQRLRVEDITEYEGLPAGPRVAESDAIIVVEGRADVLQLLQFGIKNAVAVEGTDVPEAIADLSRERTVTAFLDGDRGGELILKELAQVGAVDHVAFAPAGTCVEDLSRSQILAALRDKVPYEAVDEGSPAPIAATPDASGDEPDEPRAVTSGGRDVDAEVGTADAASASSEAVEPVSPEADSQTSPEAAERSPGEHDDGGGDASDDASPSTVAAHAQAVVTEGTGTVRLLDDESNVLREGPASEAFALVEGADQIPTAVVLGDTLSQRLLDVAAQRGVDEIVARQRGEFVKQPTAVRVRTIEDL</sequence>
<evidence type="ECO:0000313" key="13">
    <source>
        <dbReference type="Proteomes" id="UP000608662"/>
    </source>
</evidence>
<keyword evidence="5 9" id="KW-0235">DNA replication</keyword>
<dbReference type="GO" id="GO:0008143">
    <property type="term" value="F:poly(A) binding"/>
    <property type="evidence" value="ECO:0007669"/>
    <property type="project" value="InterPro"/>
</dbReference>
<name>A0A847UFI9_9EURY</name>
<dbReference type="InterPro" id="IPR020607">
    <property type="entry name" value="Primase_DnaG_arc"/>
</dbReference>
<dbReference type="Gene3D" id="3.40.1360.10">
    <property type="match status" value="1"/>
</dbReference>
<dbReference type="GO" id="GO:1990077">
    <property type="term" value="C:primosome complex"/>
    <property type="evidence" value="ECO:0007669"/>
    <property type="project" value="UniProtKB-KW"/>
</dbReference>
<dbReference type="GO" id="GO:0003899">
    <property type="term" value="F:DNA-directed RNA polymerase activity"/>
    <property type="evidence" value="ECO:0007669"/>
    <property type="project" value="UniProtKB-UniRule"/>
</dbReference>
<reference evidence="12" key="1">
    <citation type="submission" date="2019-12" db="EMBL/GenBank/DDBJ databases">
        <title>Whole-genome sequence of Halomicrobium mukohataei pws1.</title>
        <authorList>
            <person name="Verma D.K."/>
            <person name="Gopal K."/>
            <person name="Prasad E.S."/>
        </authorList>
    </citation>
    <scope>NUCLEOTIDE SEQUENCE</scope>
    <source>
        <strain evidence="12">Pws1</strain>
    </source>
</reference>
<dbReference type="GO" id="GO:0000178">
    <property type="term" value="C:exosome (RNase complex)"/>
    <property type="evidence" value="ECO:0007669"/>
    <property type="project" value="InterPro"/>
</dbReference>
<evidence type="ECO:0000256" key="9">
    <source>
        <dbReference type="HAMAP-Rule" id="MF_00007"/>
    </source>
</evidence>
<dbReference type="InterPro" id="IPR050219">
    <property type="entry name" value="DnaG_primase"/>
</dbReference>
<evidence type="ECO:0000256" key="10">
    <source>
        <dbReference type="SAM" id="MobiDB-lite"/>
    </source>
</evidence>
<protein>
    <recommendedName>
        <fullName evidence="9">DNA primase DnaG</fullName>
        <ecNumber evidence="9">2.7.7.101</ecNumber>
    </recommendedName>
</protein>
<organism evidence="12 13">
    <name type="scientific">Halomicrobium mukohataei</name>
    <dbReference type="NCBI Taxonomy" id="57705"/>
    <lineage>
        <taxon>Archaea</taxon>
        <taxon>Methanobacteriati</taxon>
        <taxon>Methanobacteriota</taxon>
        <taxon>Stenosarchaea group</taxon>
        <taxon>Halobacteria</taxon>
        <taxon>Halobacteriales</taxon>
        <taxon>Haloarculaceae</taxon>
        <taxon>Halomicrobium</taxon>
    </lineage>
</organism>
<dbReference type="EC" id="2.7.7.101" evidence="9"/>
<comment type="caution">
    <text evidence="12">The sequence shown here is derived from an EMBL/GenBank/DDBJ whole genome shotgun (WGS) entry which is preliminary data.</text>
</comment>
<evidence type="ECO:0000256" key="7">
    <source>
        <dbReference type="ARBA" id="ARBA00022842"/>
    </source>
</evidence>
<gene>
    <name evidence="9" type="primary">dnaG</name>
    <name evidence="12" type="ORF">GOC74_07880</name>
</gene>
<keyword evidence="8 9" id="KW-0804">Transcription</keyword>
<dbReference type="PANTHER" id="PTHR30313">
    <property type="entry name" value="DNA PRIMASE"/>
    <property type="match status" value="1"/>
</dbReference>
<feature type="region of interest" description="Disordered" evidence="10">
    <location>
        <begin position="265"/>
        <end position="355"/>
    </location>
</feature>
<dbReference type="SMART" id="SM00493">
    <property type="entry name" value="TOPRIM"/>
    <property type="match status" value="1"/>
</dbReference>
<comment type="function">
    <text evidence="9">RNA polymerase that catalyzes the synthesis of short RNA molecules used as primers for DNA polymerase during DNA replication.</text>
</comment>
<keyword evidence="6" id="KW-0479">Metal-binding</keyword>
<dbReference type="Pfam" id="PF13662">
    <property type="entry name" value="Toprim_4"/>
    <property type="match status" value="1"/>
</dbReference>
<proteinExistence type="inferred from homology"/>
<keyword evidence="7" id="KW-0460">Magnesium</keyword>
<dbReference type="EMBL" id="WOYG01000001">
    <property type="protein sequence ID" value="NLV09848.1"/>
    <property type="molecule type" value="Genomic_DNA"/>
</dbReference>
<dbReference type="SUPFAM" id="SSF56731">
    <property type="entry name" value="DNA primase core"/>
    <property type="match status" value="1"/>
</dbReference>
<keyword evidence="4 9" id="KW-0548">Nucleotidyltransferase</keyword>
<evidence type="ECO:0000259" key="11">
    <source>
        <dbReference type="PROSITE" id="PS50880"/>
    </source>
</evidence>
<evidence type="ECO:0000256" key="8">
    <source>
        <dbReference type="ARBA" id="ARBA00023163"/>
    </source>
</evidence>
<dbReference type="GO" id="GO:0046872">
    <property type="term" value="F:metal ion binding"/>
    <property type="evidence" value="ECO:0007669"/>
    <property type="project" value="UniProtKB-KW"/>
</dbReference>
<keyword evidence="2 9" id="KW-0639">Primosome</keyword>
<evidence type="ECO:0000313" key="12">
    <source>
        <dbReference type="EMBL" id="NLV09848.1"/>
    </source>
</evidence>
<feature type="domain" description="Toprim" evidence="11">
    <location>
        <begin position="166"/>
        <end position="240"/>
    </location>
</feature>
<feature type="compositionally biased region" description="Basic and acidic residues" evidence="10">
    <location>
        <begin position="329"/>
        <end position="340"/>
    </location>
</feature>
<evidence type="ECO:0000256" key="4">
    <source>
        <dbReference type="ARBA" id="ARBA00022695"/>
    </source>
</evidence>
<dbReference type="CDD" id="cd01029">
    <property type="entry name" value="TOPRIM_primases"/>
    <property type="match status" value="1"/>
</dbReference>
<dbReference type="OrthoDB" id="8643at2157"/>
<dbReference type="GO" id="GO:0005737">
    <property type="term" value="C:cytoplasm"/>
    <property type="evidence" value="ECO:0007669"/>
    <property type="project" value="TreeGrafter"/>
</dbReference>
<evidence type="ECO:0000256" key="1">
    <source>
        <dbReference type="ARBA" id="ARBA00022478"/>
    </source>
</evidence>
<dbReference type="InterPro" id="IPR006171">
    <property type="entry name" value="TOPRIM_dom"/>
</dbReference>
<dbReference type="AlphaFoldDB" id="A0A847UFI9"/>
<feature type="compositionally biased region" description="Low complexity" evidence="10">
    <location>
        <begin position="306"/>
        <end position="321"/>
    </location>
</feature>
<dbReference type="GO" id="GO:0000428">
    <property type="term" value="C:DNA-directed RNA polymerase complex"/>
    <property type="evidence" value="ECO:0007669"/>
    <property type="project" value="UniProtKB-KW"/>
</dbReference>
<keyword evidence="1 9" id="KW-0240">DNA-directed RNA polymerase</keyword>
<dbReference type="GO" id="GO:0006269">
    <property type="term" value="P:DNA replication, synthesis of primer"/>
    <property type="evidence" value="ECO:0007669"/>
    <property type="project" value="UniProtKB-UniRule"/>
</dbReference>
<dbReference type="RefSeq" id="WP_170093637.1">
    <property type="nucleotide sequence ID" value="NZ_WOYG01000001.1"/>
</dbReference>
<accession>A0A847UFI9</accession>
<dbReference type="PROSITE" id="PS50880">
    <property type="entry name" value="TOPRIM"/>
    <property type="match status" value="1"/>
</dbReference>
<evidence type="ECO:0000256" key="3">
    <source>
        <dbReference type="ARBA" id="ARBA00022679"/>
    </source>
</evidence>